<dbReference type="Proteomes" id="UP000277928">
    <property type="component" value="Unassembled WGS sequence"/>
</dbReference>
<dbReference type="EMBL" id="UYRX01000027">
    <property type="protein sequence ID" value="VDK69877.1"/>
    <property type="molecule type" value="Genomic_DNA"/>
</dbReference>
<feature type="compositionally biased region" description="Basic residues" evidence="1">
    <location>
        <begin position="306"/>
        <end position="316"/>
    </location>
</feature>
<organism evidence="3 4">
    <name type="scientific">Litomosoides sigmodontis</name>
    <name type="common">Filarial nematode worm</name>
    <dbReference type="NCBI Taxonomy" id="42156"/>
    <lineage>
        <taxon>Eukaryota</taxon>
        <taxon>Metazoa</taxon>
        <taxon>Ecdysozoa</taxon>
        <taxon>Nematoda</taxon>
        <taxon>Chromadorea</taxon>
        <taxon>Rhabditida</taxon>
        <taxon>Spirurina</taxon>
        <taxon>Spiruromorpha</taxon>
        <taxon>Filarioidea</taxon>
        <taxon>Onchocercidae</taxon>
        <taxon>Litomosoides</taxon>
    </lineage>
</organism>
<feature type="transmembrane region" description="Helical" evidence="2">
    <location>
        <begin position="115"/>
        <end position="132"/>
    </location>
</feature>
<evidence type="ECO:0000256" key="1">
    <source>
        <dbReference type="SAM" id="MobiDB-lite"/>
    </source>
</evidence>
<keyword evidence="2" id="KW-1133">Transmembrane helix</keyword>
<dbReference type="OMA" id="RYYTGLF"/>
<keyword evidence="2" id="KW-0472">Membrane</keyword>
<proteinExistence type="predicted"/>
<sequence length="540" mass="62644">MAINLCFCWNIKDGAVTVGLWSLVYSLASLVLFGWQLNVISSCQTVTMSQANLQCEYWCPCIGASSERTSALIQGRAMFQVYSIVQLALFSWQSYAIKYYRDIAANQLIPGRNTYIYGLIQLAVFGWQMAAIKYEKDRAADTILPDYYKYGRLDIPSYYESYWQNPEERFYTELEHPVKSGYRRNVSPRRDQCNRLLDNTKLQQQSIPTTPTNVRKTTFADDLVSTWVKEQQQSASILSHSFSVPSIDGRTSGTKCCHRHRHKHCHRRHHRHSNHCRCQHHRHHHHHKHRSSSRRLHRDDQEDHHGLRRNSSRRSCRFPSVTSSSGSVSTDYYSDNSYPVGRRPRSSETVNAATDDFRIAERHRSRRTRFENYHEDSRRFKDCQHVLRKSRHNQVNSGNASPTVAMRADSVTSHWPLDPQKGLTLPQQIVIPPSHGNIGPDGHPQPQTYQISSEIRISYDQKDRPASHKVSTLPGPVENKEQSPSYLHPRVSLTRSFLLCDDFSLTAIYRLKCIKVSHLNCMIHLRISYRNRNDESYFVI</sequence>
<feature type="transmembrane region" description="Helical" evidence="2">
    <location>
        <begin position="20"/>
        <end position="40"/>
    </location>
</feature>
<evidence type="ECO:0000313" key="4">
    <source>
        <dbReference type="Proteomes" id="UP000277928"/>
    </source>
</evidence>
<dbReference type="AlphaFoldDB" id="A0A3P6SCI4"/>
<protein>
    <submittedName>
        <fullName evidence="3">Uncharacterized protein</fullName>
    </submittedName>
</protein>
<feature type="region of interest" description="Disordered" evidence="1">
    <location>
        <begin position="460"/>
        <end position="484"/>
    </location>
</feature>
<name>A0A3P6SCI4_LITSI</name>
<feature type="region of interest" description="Disordered" evidence="1">
    <location>
        <begin position="263"/>
        <end position="354"/>
    </location>
</feature>
<keyword evidence="2" id="KW-0812">Transmembrane</keyword>
<keyword evidence="4" id="KW-1185">Reference proteome</keyword>
<evidence type="ECO:0000313" key="3">
    <source>
        <dbReference type="EMBL" id="VDK69877.1"/>
    </source>
</evidence>
<gene>
    <name evidence="3" type="ORF">NLS_LOCUS908</name>
</gene>
<accession>A0A3P6SCI4</accession>
<dbReference type="OrthoDB" id="5873673at2759"/>
<feature type="compositionally biased region" description="Basic residues" evidence="1">
    <location>
        <begin position="263"/>
        <end position="296"/>
    </location>
</feature>
<evidence type="ECO:0000256" key="2">
    <source>
        <dbReference type="SAM" id="Phobius"/>
    </source>
</evidence>
<feature type="compositionally biased region" description="Low complexity" evidence="1">
    <location>
        <begin position="320"/>
        <end position="335"/>
    </location>
</feature>
<reference evidence="3 4" key="1">
    <citation type="submission" date="2018-08" db="EMBL/GenBank/DDBJ databases">
        <authorList>
            <person name="Laetsch R D."/>
            <person name="Stevens L."/>
            <person name="Kumar S."/>
            <person name="Blaxter L. M."/>
        </authorList>
    </citation>
    <scope>NUCLEOTIDE SEQUENCE [LARGE SCALE GENOMIC DNA]</scope>
</reference>